<proteinExistence type="predicted"/>
<accession>A0AAV5TWI3</accession>
<keyword evidence="1" id="KW-0560">Oxidoreductase</keyword>
<evidence type="ECO:0008006" key="4">
    <source>
        <dbReference type="Google" id="ProtNLM"/>
    </source>
</evidence>
<dbReference type="GO" id="GO:0020037">
    <property type="term" value="F:heme binding"/>
    <property type="evidence" value="ECO:0007669"/>
    <property type="project" value="InterPro"/>
</dbReference>
<feature type="non-terminal residue" evidence="2">
    <location>
        <position position="1"/>
    </location>
</feature>
<dbReference type="Gene3D" id="1.10.630.10">
    <property type="entry name" value="Cytochrome P450"/>
    <property type="match status" value="1"/>
</dbReference>
<dbReference type="InterPro" id="IPR036396">
    <property type="entry name" value="Cyt_P450_sf"/>
</dbReference>
<dbReference type="SUPFAM" id="SSF48264">
    <property type="entry name" value="Cytochrome P450"/>
    <property type="match status" value="1"/>
</dbReference>
<evidence type="ECO:0000313" key="2">
    <source>
        <dbReference type="EMBL" id="GMS98610.1"/>
    </source>
</evidence>
<evidence type="ECO:0000313" key="3">
    <source>
        <dbReference type="Proteomes" id="UP001432027"/>
    </source>
</evidence>
<organism evidence="2 3">
    <name type="scientific">Pristionchus entomophagus</name>
    <dbReference type="NCBI Taxonomy" id="358040"/>
    <lineage>
        <taxon>Eukaryota</taxon>
        <taxon>Metazoa</taxon>
        <taxon>Ecdysozoa</taxon>
        <taxon>Nematoda</taxon>
        <taxon>Chromadorea</taxon>
        <taxon>Rhabditida</taxon>
        <taxon>Rhabditina</taxon>
        <taxon>Diplogasteromorpha</taxon>
        <taxon>Diplogasteroidea</taxon>
        <taxon>Neodiplogasteridae</taxon>
        <taxon>Pristionchus</taxon>
    </lineage>
</organism>
<keyword evidence="1" id="KW-0503">Monooxygenase</keyword>
<reference evidence="2" key="1">
    <citation type="submission" date="2023-10" db="EMBL/GenBank/DDBJ databases">
        <title>Genome assembly of Pristionchus species.</title>
        <authorList>
            <person name="Yoshida K."/>
            <person name="Sommer R.J."/>
        </authorList>
    </citation>
    <scope>NUCLEOTIDE SEQUENCE</scope>
    <source>
        <strain evidence="2">RS0144</strain>
    </source>
</reference>
<gene>
    <name evidence="2" type="ORF">PENTCL1PPCAC_20785</name>
</gene>
<dbReference type="PANTHER" id="PTHR24284:SF1">
    <property type="entry name" value="CYTOCHROME P450 FAMILY"/>
    <property type="match status" value="1"/>
</dbReference>
<dbReference type="PANTHER" id="PTHR24284">
    <property type="entry name" value="CYTOCHROME P450 FAMILY"/>
    <property type="match status" value="1"/>
</dbReference>
<protein>
    <recommendedName>
        <fullName evidence="4">Cytochrome P450</fullName>
    </recommendedName>
</protein>
<name>A0AAV5TWI3_9BILA</name>
<keyword evidence="3" id="KW-1185">Reference proteome</keyword>
<feature type="non-terminal residue" evidence="2">
    <location>
        <position position="152"/>
    </location>
</feature>
<dbReference type="GO" id="GO:0016705">
    <property type="term" value="F:oxidoreductase activity, acting on paired donors, with incorporation or reduction of molecular oxygen"/>
    <property type="evidence" value="ECO:0007669"/>
    <property type="project" value="InterPro"/>
</dbReference>
<evidence type="ECO:0000256" key="1">
    <source>
        <dbReference type="ARBA" id="ARBA00023033"/>
    </source>
</evidence>
<comment type="caution">
    <text evidence="2">The sequence shown here is derived from an EMBL/GenBank/DDBJ whole genome shotgun (WGS) entry which is preliminary data.</text>
</comment>
<dbReference type="AlphaFoldDB" id="A0AAV5TWI3"/>
<dbReference type="GO" id="GO:0005506">
    <property type="term" value="F:iron ion binding"/>
    <property type="evidence" value="ECO:0007669"/>
    <property type="project" value="InterPro"/>
</dbReference>
<dbReference type="GO" id="GO:0004497">
    <property type="term" value="F:monooxygenase activity"/>
    <property type="evidence" value="ECO:0007669"/>
    <property type="project" value="UniProtKB-KW"/>
</dbReference>
<dbReference type="EMBL" id="BTSX01000005">
    <property type="protein sequence ID" value="GMS98610.1"/>
    <property type="molecule type" value="Genomic_DNA"/>
</dbReference>
<sequence length="152" mass="17559">RDFGMGKNLMEAQVRSSIADYIAHLSSIEDKDNVDMRWPVQVMVANIINETLFGYRYKNDECQPVINYVDDFASMIDNLSDSKGMLLGLGFPFLNDLPIVGWYTFGRFKSEMDKINEYIVDNVDRALKGYKIDDEPTCFVQAYKQRMAQKNN</sequence>
<dbReference type="Proteomes" id="UP001432027">
    <property type="component" value="Unassembled WGS sequence"/>
</dbReference>